<dbReference type="Proteomes" id="UP001437256">
    <property type="component" value="Unassembled WGS sequence"/>
</dbReference>
<accession>A0ABR3AGB8</accession>
<sequence>MRKSCNFQCAGTEADVDFVKEELPASVKTVLSSELVGKEYLPDSVLKGPITQVDENIRFDNSELFSWRGAANSLPPDEPDRSSMKIMRARMGTTASVALINPVKAIHDCQALIGEQMSAEGSG</sequence>
<proteinExistence type="predicted"/>
<evidence type="ECO:0000313" key="2">
    <source>
        <dbReference type="Proteomes" id="UP001437256"/>
    </source>
</evidence>
<name>A0ABR3AGB8_9AGAR</name>
<reference evidence="1 2" key="1">
    <citation type="submission" date="2024-05" db="EMBL/GenBank/DDBJ databases">
        <title>A draft genome resource for the thread blight pathogen Marasmius tenuissimus strain MS-2.</title>
        <authorList>
            <person name="Yulfo-Soto G.E."/>
            <person name="Baruah I.K."/>
            <person name="Amoako-Attah I."/>
            <person name="Bukari Y."/>
            <person name="Meinhardt L.W."/>
            <person name="Bailey B.A."/>
            <person name="Cohen S.P."/>
        </authorList>
    </citation>
    <scope>NUCLEOTIDE SEQUENCE [LARGE SCALE GENOMIC DNA]</scope>
    <source>
        <strain evidence="1 2">MS-2</strain>
    </source>
</reference>
<protein>
    <submittedName>
        <fullName evidence="1">Uncharacterized protein</fullName>
    </submittedName>
</protein>
<keyword evidence="2" id="KW-1185">Reference proteome</keyword>
<comment type="caution">
    <text evidence="1">The sequence shown here is derived from an EMBL/GenBank/DDBJ whole genome shotgun (WGS) entry which is preliminary data.</text>
</comment>
<organism evidence="1 2">
    <name type="scientific">Marasmius tenuissimus</name>
    <dbReference type="NCBI Taxonomy" id="585030"/>
    <lineage>
        <taxon>Eukaryota</taxon>
        <taxon>Fungi</taxon>
        <taxon>Dikarya</taxon>
        <taxon>Basidiomycota</taxon>
        <taxon>Agaricomycotina</taxon>
        <taxon>Agaricomycetes</taxon>
        <taxon>Agaricomycetidae</taxon>
        <taxon>Agaricales</taxon>
        <taxon>Marasmiineae</taxon>
        <taxon>Marasmiaceae</taxon>
        <taxon>Marasmius</taxon>
    </lineage>
</organism>
<gene>
    <name evidence="1" type="ORF">AAF712_000283</name>
</gene>
<dbReference type="EMBL" id="JBBXMP010000001">
    <property type="protein sequence ID" value="KAL0072520.1"/>
    <property type="molecule type" value="Genomic_DNA"/>
</dbReference>
<evidence type="ECO:0000313" key="1">
    <source>
        <dbReference type="EMBL" id="KAL0072520.1"/>
    </source>
</evidence>